<keyword evidence="2" id="KW-0812">Transmembrane</keyword>
<keyword evidence="2" id="KW-1133">Transmembrane helix</keyword>
<keyword evidence="2" id="KW-0472">Membrane</keyword>
<protein>
    <submittedName>
        <fullName evidence="3">Uncharacterized protein</fullName>
    </submittedName>
</protein>
<evidence type="ECO:0000313" key="3">
    <source>
        <dbReference type="EMBL" id="GMI17387.1"/>
    </source>
</evidence>
<reference evidence="4" key="1">
    <citation type="journal article" date="2023" name="Commun. Biol.">
        <title>Genome analysis of Parmales, the sister group of diatoms, reveals the evolutionary specialization of diatoms from phago-mixotrophs to photoautotrophs.</title>
        <authorList>
            <person name="Ban H."/>
            <person name="Sato S."/>
            <person name="Yoshikawa S."/>
            <person name="Yamada K."/>
            <person name="Nakamura Y."/>
            <person name="Ichinomiya M."/>
            <person name="Sato N."/>
            <person name="Blanc-Mathieu R."/>
            <person name="Endo H."/>
            <person name="Kuwata A."/>
            <person name="Ogata H."/>
        </authorList>
    </citation>
    <scope>NUCLEOTIDE SEQUENCE [LARGE SCALE GENOMIC DNA]</scope>
    <source>
        <strain evidence="4">NIES 3700</strain>
    </source>
</reference>
<feature type="region of interest" description="Disordered" evidence="1">
    <location>
        <begin position="215"/>
        <end position="260"/>
    </location>
</feature>
<keyword evidence="4" id="KW-1185">Reference proteome</keyword>
<name>A0A9W7KZ94_9STRA</name>
<proteinExistence type="predicted"/>
<dbReference type="EMBL" id="BRXW01000289">
    <property type="protein sequence ID" value="GMI17387.1"/>
    <property type="molecule type" value="Genomic_DNA"/>
</dbReference>
<sequence length="260" mass="29843">MGDEGNGEGRRINENNNWGYGYTRNTYSDLNANQFDYVSQQNNDNTATTGEPTYDIGTMEYTLSDTLLLLVEKMRCNRCLIDGSYQDGEECDDINICWKFWSHDAFKMDGGMMEFADGQGTLNINLQSWHARAELEHFQSSNTSNIDKIQRVINNMEDPESHANRILIQSFMTLSACGLFFVYSVVFPKVQRKRQRKRERAKKRKKNKRIKLVKFKNPFQTTAPDKNKRKPPKGVDRSSLLERTKADTNSLPELGSGALV</sequence>
<dbReference type="Proteomes" id="UP001165122">
    <property type="component" value="Unassembled WGS sequence"/>
</dbReference>
<comment type="caution">
    <text evidence="3">The sequence shown here is derived from an EMBL/GenBank/DDBJ whole genome shotgun (WGS) entry which is preliminary data.</text>
</comment>
<gene>
    <name evidence="3" type="ORF">TrLO_g9372</name>
</gene>
<organism evidence="3 4">
    <name type="scientific">Triparma laevis f. longispina</name>
    <dbReference type="NCBI Taxonomy" id="1714387"/>
    <lineage>
        <taxon>Eukaryota</taxon>
        <taxon>Sar</taxon>
        <taxon>Stramenopiles</taxon>
        <taxon>Ochrophyta</taxon>
        <taxon>Bolidophyceae</taxon>
        <taxon>Parmales</taxon>
        <taxon>Triparmaceae</taxon>
        <taxon>Triparma</taxon>
    </lineage>
</organism>
<feature type="compositionally biased region" description="Basic and acidic residues" evidence="1">
    <location>
        <begin position="233"/>
        <end position="246"/>
    </location>
</feature>
<evidence type="ECO:0000313" key="4">
    <source>
        <dbReference type="Proteomes" id="UP001165122"/>
    </source>
</evidence>
<evidence type="ECO:0000256" key="2">
    <source>
        <dbReference type="SAM" id="Phobius"/>
    </source>
</evidence>
<dbReference type="AlphaFoldDB" id="A0A9W7KZ94"/>
<evidence type="ECO:0000256" key="1">
    <source>
        <dbReference type="SAM" id="MobiDB-lite"/>
    </source>
</evidence>
<feature type="transmembrane region" description="Helical" evidence="2">
    <location>
        <begin position="166"/>
        <end position="187"/>
    </location>
</feature>
<accession>A0A9W7KZ94</accession>